<comment type="caution">
    <text evidence="1">The sequence shown here is derived from an EMBL/GenBank/DDBJ whole genome shotgun (WGS) entry which is preliminary data.</text>
</comment>
<reference evidence="1 2" key="1">
    <citation type="submission" date="2019-12" db="EMBL/GenBank/DDBJ databases">
        <authorList>
            <person name="Zhang Y.-J."/>
        </authorList>
    </citation>
    <scope>NUCLEOTIDE SEQUENCE [LARGE SCALE GENOMIC DNA]</scope>
    <source>
        <strain evidence="1 2">H18S-6</strain>
    </source>
</reference>
<sequence length="47" mass="5039">MPGDLAQTSLVLAAAQRRPVLVIAADPLMGGWVVAPDHMRRERLTGT</sequence>
<dbReference type="Proteomes" id="UP000441586">
    <property type="component" value="Unassembled WGS sequence"/>
</dbReference>
<dbReference type="RefSeq" id="WP_158978712.1">
    <property type="nucleotide sequence ID" value="NZ_WSFO01000004.1"/>
</dbReference>
<gene>
    <name evidence="1" type="ORF">GP644_08470</name>
</gene>
<name>A0A6A4RCJ0_9RHOB</name>
<dbReference type="EMBL" id="WSFO01000004">
    <property type="protein sequence ID" value="KAE9630425.1"/>
    <property type="molecule type" value="Genomic_DNA"/>
</dbReference>
<organism evidence="1 2">
    <name type="scientific">Parasedimentitalea maritima</name>
    <dbReference type="NCBI Taxonomy" id="2578117"/>
    <lineage>
        <taxon>Bacteria</taxon>
        <taxon>Pseudomonadati</taxon>
        <taxon>Pseudomonadota</taxon>
        <taxon>Alphaproteobacteria</taxon>
        <taxon>Rhodobacterales</taxon>
        <taxon>Paracoccaceae</taxon>
        <taxon>Parasedimentitalea</taxon>
    </lineage>
</organism>
<dbReference type="AlphaFoldDB" id="A0A6A4RCJ0"/>
<accession>A0A6A4RCJ0</accession>
<protein>
    <submittedName>
        <fullName evidence="1">Uncharacterized protein</fullName>
    </submittedName>
</protein>
<evidence type="ECO:0000313" key="2">
    <source>
        <dbReference type="Proteomes" id="UP000441586"/>
    </source>
</evidence>
<proteinExistence type="predicted"/>
<evidence type="ECO:0000313" key="1">
    <source>
        <dbReference type="EMBL" id="KAE9630425.1"/>
    </source>
</evidence>